<keyword evidence="8" id="KW-0496">Mitochondrion</keyword>
<dbReference type="SMART" id="SM00729">
    <property type="entry name" value="Elp3"/>
    <property type="match status" value="1"/>
</dbReference>
<keyword evidence="7" id="KW-0051">Antiviral defense</keyword>
<organism evidence="10 11">
    <name type="scientific">Ramalina farinacea</name>
    <dbReference type="NCBI Taxonomy" id="258253"/>
    <lineage>
        <taxon>Eukaryota</taxon>
        <taxon>Fungi</taxon>
        <taxon>Dikarya</taxon>
        <taxon>Ascomycota</taxon>
        <taxon>Pezizomycotina</taxon>
        <taxon>Lecanoromycetes</taxon>
        <taxon>OSLEUM clade</taxon>
        <taxon>Lecanoromycetidae</taxon>
        <taxon>Lecanorales</taxon>
        <taxon>Lecanorineae</taxon>
        <taxon>Ramalinaceae</taxon>
        <taxon>Ramalina</taxon>
    </lineage>
</organism>
<evidence type="ECO:0000256" key="2">
    <source>
        <dbReference type="ARBA" id="ARBA00022485"/>
    </source>
</evidence>
<dbReference type="GO" id="GO:0003824">
    <property type="term" value="F:catalytic activity"/>
    <property type="evidence" value="ECO:0007669"/>
    <property type="project" value="InterPro"/>
</dbReference>
<keyword evidence="5" id="KW-0408">Iron</keyword>
<dbReference type="SFLD" id="SFLDS00029">
    <property type="entry name" value="Radical_SAM"/>
    <property type="match status" value="1"/>
</dbReference>
<accession>A0AA43TRV3</accession>
<dbReference type="GO" id="GO:0051607">
    <property type="term" value="P:defense response to virus"/>
    <property type="evidence" value="ECO:0007669"/>
    <property type="project" value="UniProtKB-KW"/>
</dbReference>
<evidence type="ECO:0000256" key="3">
    <source>
        <dbReference type="ARBA" id="ARBA00022691"/>
    </source>
</evidence>
<dbReference type="EMBL" id="JAPUFD010000008">
    <property type="protein sequence ID" value="MDI1489121.1"/>
    <property type="molecule type" value="Genomic_DNA"/>
</dbReference>
<dbReference type="InterPro" id="IPR058240">
    <property type="entry name" value="rSAM_sf"/>
</dbReference>
<evidence type="ECO:0000313" key="11">
    <source>
        <dbReference type="Proteomes" id="UP001161017"/>
    </source>
</evidence>
<feature type="domain" description="Radical SAM core" evidence="9">
    <location>
        <begin position="15"/>
        <end position="223"/>
    </location>
</feature>
<dbReference type="Pfam" id="PF04055">
    <property type="entry name" value="Radical_SAM"/>
    <property type="match status" value="1"/>
</dbReference>
<evidence type="ECO:0000256" key="6">
    <source>
        <dbReference type="ARBA" id="ARBA00023014"/>
    </source>
</evidence>
<keyword evidence="11" id="KW-1185">Reference proteome</keyword>
<dbReference type="Proteomes" id="UP001161017">
    <property type="component" value="Unassembled WGS sequence"/>
</dbReference>
<dbReference type="InterPro" id="IPR013785">
    <property type="entry name" value="Aldolase_TIM"/>
</dbReference>
<evidence type="ECO:0000256" key="4">
    <source>
        <dbReference type="ARBA" id="ARBA00022723"/>
    </source>
</evidence>
<evidence type="ECO:0000256" key="8">
    <source>
        <dbReference type="ARBA" id="ARBA00023128"/>
    </source>
</evidence>
<evidence type="ECO:0000256" key="5">
    <source>
        <dbReference type="ARBA" id="ARBA00023004"/>
    </source>
</evidence>
<sequence>MVERYHRKRKPAQLSKVPISVNYHLTRECNYSCGFCFHTATSSDVASLPDAKKAMSLLKDAGMKKINFAGGEPFIKPKFLGELVKYCKDELKLESVSIVTNGSKVREAWLREYGKYLDIMAVSCDSFNEKTNIEIGRGTGNHLKTVIGVSQMCKQHDVMLKINTVVNRFNFQEDMNAGIEQIDPFRWNCFQVLVVPEQNGSEETLRDARRFLIDDGEYRHFCDKHKHQKSFVREGNDVMASSYLLLDEYLRFLNKGVREPTKSILEVGVAAALENVYWDESGFKKRGGIYDWSKPSCSDNSAKQGLDW</sequence>
<keyword evidence="3" id="KW-0949">S-adenosyl-L-methionine</keyword>
<gene>
    <name evidence="10" type="ORF">OHK93_008399</name>
</gene>
<evidence type="ECO:0000256" key="7">
    <source>
        <dbReference type="ARBA" id="ARBA00023118"/>
    </source>
</evidence>
<dbReference type="InterPro" id="IPR006638">
    <property type="entry name" value="Elp3/MiaA/NifB-like_rSAM"/>
</dbReference>
<dbReference type="InterPro" id="IPR051196">
    <property type="entry name" value="RSAD2/Viperin_antiviral"/>
</dbReference>
<dbReference type="GO" id="GO:0051539">
    <property type="term" value="F:4 iron, 4 sulfur cluster binding"/>
    <property type="evidence" value="ECO:0007669"/>
    <property type="project" value="UniProtKB-KW"/>
</dbReference>
<comment type="caution">
    <text evidence="10">The sequence shown here is derived from an EMBL/GenBank/DDBJ whole genome shotgun (WGS) entry which is preliminary data.</text>
</comment>
<reference evidence="10" key="1">
    <citation type="journal article" date="2023" name="Genome Biol. Evol.">
        <title>First Whole Genome Sequence and Flow Cytometry Genome Size Data for the Lichen-Forming Fungus Ramalina farinacea (Ascomycota).</title>
        <authorList>
            <person name="Llewellyn T."/>
            <person name="Mian S."/>
            <person name="Hill R."/>
            <person name="Leitch I.J."/>
            <person name="Gaya E."/>
        </authorList>
    </citation>
    <scope>NUCLEOTIDE SEQUENCE</scope>
    <source>
        <strain evidence="10">LIQ254RAFAR</strain>
    </source>
</reference>
<comment type="cofactor">
    <cofactor evidence="1">
        <name>[4Fe-4S] cluster</name>
        <dbReference type="ChEBI" id="CHEBI:49883"/>
    </cofactor>
</comment>
<keyword evidence="4" id="KW-0479">Metal-binding</keyword>
<dbReference type="SFLD" id="SFLDF00318">
    <property type="entry name" value="Viperin"/>
    <property type="match status" value="1"/>
</dbReference>
<dbReference type="SFLD" id="SFLDG01088">
    <property type="entry name" value="antiviral_proteins"/>
    <property type="match status" value="1"/>
</dbReference>
<evidence type="ECO:0000259" key="9">
    <source>
        <dbReference type="PROSITE" id="PS51918"/>
    </source>
</evidence>
<dbReference type="PANTHER" id="PTHR21339:SF0">
    <property type="entry name" value="S-ADENOSYLMETHIONINE-DEPENDENT NUCLEOTIDE DEHYDRATASE RSAD2"/>
    <property type="match status" value="1"/>
</dbReference>
<dbReference type="AlphaFoldDB" id="A0AA43TRV3"/>
<keyword evidence="2" id="KW-0004">4Fe-4S</keyword>
<evidence type="ECO:0000313" key="10">
    <source>
        <dbReference type="EMBL" id="MDI1489121.1"/>
    </source>
</evidence>
<dbReference type="PROSITE" id="PS51918">
    <property type="entry name" value="RADICAL_SAM"/>
    <property type="match status" value="1"/>
</dbReference>
<proteinExistence type="predicted"/>
<dbReference type="SFLD" id="SFLDG01067">
    <property type="entry name" value="SPASM/twitch_domain_containing"/>
    <property type="match status" value="1"/>
</dbReference>
<name>A0AA43TRV3_9LECA</name>
<dbReference type="GO" id="GO:0046872">
    <property type="term" value="F:metal ion binding"/>
    <property type="evidence" value="ECO:0007669"/>
    <property type="project" value="UniProtKB-KW"/>
</dbReference>
<keyword evidence="6" id="KW-0411">Iron-sulfur</keyword>
<dbReference type="CDD" id="cd01335">
    <property type="entry name" value="Radical_SAM"/>
    <property type="match status" value="1"/>
</dbReference>
<dbReference type="Gene3D" id="3.20.20.70">
    <property type="entry name" value="Aldolase class I"/>
    <property type="match status" value="1"/>
</dbReference>
<dbReference type="PANTHER" id="PTHR21339">
    <property type="entry name" value="RADICAL S-ADENOSYL METHIONINE DOMAIN-CONTAINING PROTEIN 2"/>
    <property type="match status" value="1"/>
</dbReference>
<dbReference type="InterPro" id="IPR007197">
    <property type="entry name" value="rSAM"/>
</dbReference>
<dbReference type="NCBIfam" id="NF038283">
    <property type="entry name" value="viperin_w_prok"/>
    <property type="match status" value="1"/>
</dbReference>
<dbReference type="SUPFAM" id="SSF102114">
    <property type="entry name" value="Radical SAM enzymes"/>
    <property type="match status" value="1"/>
</dbReference>
<evidence type="ECO:0000256" key="1">
    <source>
        <dbReference type="ARBA" id="ARBA00001966"/>
    </source>
</evidence>
<protein>
    <recommendedName>
        <fullName evidence="9">Radical SAM core domain-containing protein</fullName>
    </recommendedName>
</protein>